<evidence type="ECO:0000313" key="3">
    <source>
        <dbReference type="Proteomes" id="UP000050833"/>
    </source>
</evidence>
<evidence type="ECO:0000256" key="1">
    <source>
        <dbReference type="SAM" id="Phobius"/>
    </source>
</evidence>
<gene>
    <name evidence="2" type="ORF">APZ18_08860</name>
</gene>
<dbReference type="InterPro" id="IPR003770">
    <property type="entry name" value="MLTG-like"/>
</dbReference>
<dbReference type="Proteomes" id="UP000050833">
    <property type="component" value="Unassembled WGS sequence"/>
</dbReference>
<dbReference type="Pfam" id="PF02618">
    <property type="entry name" value="YceG"/>
    <property type="match status" value="1"/>
</dbReference>
<dbReference type="RefSeq" id="WP_055943974.1">
    <property type="nucleotide sequence ID" value="NZ_JAQDDZ010000004.1"/>
</dbReference>
<proteinExistence type="predicted"/>
<dbReference type="AlphaFoldDB" id="A0AAW3JS24"/>
<keyword evidence="1" id="KW-0472">Membrane</keyword>
<dbReference type="EMBL" id="LLKB01000005">
    <property type="protein sequence ID" value="KQC84828.1"/>
    <property type="molecule type" value="Genomic_DNA"/>
</dbReference>
<name>A0AAW3JS24_9FIRM</name>
<dbReference type="Gene3D" id="3.30.1490.480">
    <property type="entry name" value="Endolytic murein transglycosylase"/>
    <property type="match status" value="1"/>
</dbReference>
<keyword evidence="3" id="KW-1185">Reference proteome</keyword>
<keyword evidence="1" id="KW-0812">Transmembrane</keyword>
<feature type="transmembrane region" description="Helical" evidence="1">
    <location>
        <begin position="13"/>
        <end position="35"/>
    </location>
</feature>
<sequence length="129" mass="14724">MGKNKKSDQALKLLCRGLLLLVNILVFLFIIFILFHACRAFYNLGYEIYGPVVVEEAPGTDKEFSVSKGESMHKVADTLYNKGLIVNKYSFYARTRLMDKDEIKLKPGIYTLNTSMGYEEILDILTQSE</sequence>
<comment type="caution">
    <text evidence="2">The sequence shown here is derived from an EMBL/GenBank/DDBJ whole genome shotgun (WGS) entry which is preliminary data.</text>
</comment>
<keyword evidence="1" id="KW-1133">Transmembrane helix</keyword>
<evidence type="ECO:0008006" key="4">
    <source>
        <dbReference type="Google" id="ProtNLM"/>
    </source>
</evidence>
<organism evidence="2 3">
    <name type="scientific">Butyribacter intestini</name>
    <dbReference type="NCBI Taxonomy" id="1703332"/>
    <lineage>
        <taxon>Bacteria</taxon>
        <taxon>Bacillati</taxon>
        <taxon>Bacillota</taxon>
        <taxon>Clostridia</taxon>
        <taxon>Lachnospirales</taxon>
        <taxon>Lachnospiraceae</taxon>
        <taxon>Butyribacter</taxon>
    </lineage>
</organism>
<accession>A0AAW3JS24</accession>
<reference evidence="2 3" key="1">
    <citation type="submission" date="2015-10" db="EMBL/GenBank/DDBJ databases">
        <title>Butyribacter intestini gen. nov., sp. nov., a butyric acid-producing bacterium of the family Lachnospiraceae isolated from the human faeces.</title>
        <authorList>
            <person name="Zou Y."/>
            <person name="Xue W."/>
            <person name="Luo G."/>
            <person name="Lv M."/>
        </authorList>
    </citation>
    <scope>NUCLEOTIDE SEQUENCE [LARGE SCALE GENOMIC DNA]</scope>
    <source>
        <strain evidence="2 3">TF01-11</strain>
    </source>
</reference>
<protein>
    <recommendedName>
        <fullName evidence="4">YceG-like family protein</fullName>
    </recommendedName>
</protein>
<evidence type="ECO:0000313" key="2">
    <source>
        <dbReference type="EMBL" id="KQC84828.1"/>
    </source>
</evidence>